<dbReference type="GO" id="GO:0051315">
    <property type="term" value="P:attachment of mitotic spindle microtubules to kinetochore"/>
    <property type="evidence" value="ECO:0007669"/>
    <property type="project" value="InterPro"/>
</dbReference>
<feature type="region of interest" description="Disordered" evidence="16">
    <location>
        <begin position="101"/>
        <end position="127"/>
    </location>
</feature>
<evidence type="ECO:0000256" key="11">
    <source>
        <dbReference type="ARBA" id="ARBA00023242"/>
    </source>
</evidence>
<feature type="compositionally biased region" description="Polar residues" evidence="16">
    <location>
        <begin position="35"/>
        <end position="61"/>
    </location>
</feature>
<feature type="region of interest" description="Disordered" evidence="16">
    <location>
        <begin position="528"/>
        <end position="579"/>
    </location>
</feature>
<feature type="domain" description="Kinetochore protein Ndc80 CH" evidence="17">
    <location>
        <begin position="128"/>
        <end position="282"/>
    </location>
</feature>
<feature type="compositionally biased region" description="Low complexity" evidence="16">
    <location>
        <begin position="755"/>
        <end position="767"/>
    </location>
</feature>
<dbReference type="Gene3D" id="1.10.418.30">
    <property type="entry name" value="Ncd80 complex, Ncd80 subunit"/>
    <property type="match status" value="1"/>
</dbReference>
<keyword evidence="20" id="KW-1185">Reference proteome</keyword>
<evidence type="ECO:0000313" key="20">
    <source>
        <dbReference type="Proteomes" id="UP000194280"/>
    </source>
</evidence>
<evidence type="ECO:0000256" key="14">
    <source>
        <dbReference type="ARBA" id="ARBA00073099"/>
    </source>
</evidence>
<feature type="compositionally biased region" description="Polar residues" evidence="16">
    <location>
        <begin position="109"/>
        <end position="124"/>
    </location>
</feature>
<gene>
    <name evidence="19" type="ORF">BTJ68_02053</name>
</gene>
<feature type="compositionally biased region" description="Basic and acidic residues" evidence="16">
    <location>
        <begin position="471"/>
        <end position="485"/>
    </location>
</feature>
<dbReference type="InParanoid" id="A0A1Z5TQ77"/>
<feature type="compositionally biased region" description="Acidic residues" evidence="16">
    <location>
        <begin position="791"/>
        <end position="805"/>
    </location>
</feature>
<keyword evidence="7" id="KW-0132">Cell division</keyword>
<evidence type="ECO:0000256" key="3">
    <source>
        <dbReference type="ARBA" id="ARBA00004629"/>
    </source>
</evidence>
<keyword evidence="11" id="KW-0539">Nucleus</keyword>
<name>A0A1Z5TQ77_HORWE</name>
<evidence type="ECO:0000313" key="19">
    <source>
        <dbReference type="EMBL" id="OTA38166.1"/>
    </source>
</evidence>
<evidence type="ECO:0000256" key="16">
    <source>
        <dbReference type="SAM" id="MobiDB-lite"/>
    </source>
</evidence>
<evidence type="ECO:0000256" key="8">
    <source>
        <dbReference type="ARBA" id="ARBA00022776"/>
    </source>
</evidence>
<feature type="region of interest" description="Disordered" evidence="16">
    <location>
        <begin position="24"/>
        <end position="80"/>
    </location>
</feature>
<dbReference type="Pfam" id="PF24487">
    <property type="entry name" value="NDC80_loop"/>
    <property type="match status" value="1"/>
</dbReference>
<feature type="domain" description="Kinetochore protein NDC80 loop region" evidence="18">
    <location>
        <begin position="462"/>
        <end position="535"/>
    </location>
</feature>
<sequence>MSQNEHLFSVRRPRETLGAVSHNASAIPMPASAMKRSTSQNNLHQPPATTNHKRTTSSSRMSLAPNRPAQPVFHRSSSGGNLDMGAFSTVKRPSTANFLTGTGGRQSFAPMTSTPAANPTQMQESAARRSSVYSARPSSGFGPAAHQSFFATAPPQAGIPQDPRRLRDPNTRAVMGQELMEFLAHRNFEMEMKHTLTHKTMTSPTQKDFNLMFHFLYHCIDPSYRFQKNIDAEVPPLLKQLRYPFEKNISKSQLAAVGGNNWSTFLGLLHWMMNLAKMMEQYSTGVYDSACEESGYDVAADRITFNFLSDAYKEWLSIEDDDDDEAEAQRRIQPHVDAMAAKFEAANQSNLEQVKMLEAESKALQDQIDELSKSAPKLAKLDETIKVLEEDKGKFEQYNQSMEAKVEKYLHRADLLQQEIEKCEAELQEATSERDELQRKVDEQGLSVQDIDRMNTERDRLQRGVESTQQKLEESKDRCNKKESETAAKLEELETVIERYNRIGYQIGIIPTTAPHAQGQDLELRLTLNSGPDFSSSQMGTSQQAPDPSSSSSSDRLLSTPTTGYQPTHLLPPNHLPTTKRALQTLRTTISERRTQALDDDMTKSDILQKTTEALEDKYSELETLGHRKRAAEEEWEKMREILSAQGMASEAQIERMEKELGRMRREVGESVQILEQREMGVGLEYEQLTLHSSALREQLHTELERMLNEIIRFKIHVQSSLEGYEEFVADEVERESSSLAVSGSGSGSEQVSLQPQLPQQQQQGQRLRGESDGVGEAGGYDGVEGKKEESDVETMEMEEEDGAQEDPFAA</sequence>
<evidence type="ECO:0000256" key="10">
    <source>
        <dbReference type="ARBA" id="ARBA00023054"/>
    </source>
</evidence>
<dbReference type="GO" id="GO:0051301">
    <property type="term" value="P:cell division"/>
    <property type="evidence" value="ECO:0007669"/>
    <property type="project" value="UniProtKB-KW"/>
</dbReference>
<dbReference type="InterPro" id="IPR057091">
    <property type="entry name" value="NDC80_loop"/>
</dbReference>
<evidence type="ECO:0000259" key="18">
    <source>
        <dbReference type="Pfam" id="PF24487"/>
    </source>
</evidence>
<evidence type="ECO:0000256" key="2">
    <source>
        <dbReference type="ARBA" id="ARBA00004123"/>
    </source>
</evidence>
<dbReference type="OrthoDB" id="7459479at2759"/>
<feature type="region of interest" description="Disordered" evidence="16">
    <location>
        <begin position="456"/>
        <end position="485"/>
    </location>
</feature>
<dbReference type="Proteomes" id="UP000194280">
    <property type="component" value="Unassembled WGS sequence"/>
</dbReference>
<evidence type="ECO:0000256" key="12">
    <source>
        <dbReference type="ARBA" id="ARBA00023306"/>
    </source>
</evidence>
<proteinExistence type="inferred from homology"/>
<dbReference type="InterPro" id="IPR005550">
    <property type="entry name" value="Kinetochore_Ndc80"/>
</dbReference>
<keyword evidence="6" id="KW-0158">Chromosome</keyword>
<comment type="subcellular location">
    <subcellularLocation>
        <location evidence="3">Chromosome</location>
        <location evidence="3">Centromere</location>
        <location evidence="3">Kinetochore</location>
    </subcellularLocation>
    <subcellularLocation>
        <location evidence="2">Nucleus</location>
    </subcellularLocation>
</comment>
<keyword evidence="12" id="KW-0131">Cell cycle</keyword>
<comment type="similarity">
    <text evidence="4">Belongs to the NDC80/HEC1 family.</text>
</comment>
<dbReference type="STRING" id="1157616.A0A1Z5TQ77"/>
<comment type="caution">
    <text evidence="19">The sequence shown here is derived from an EMBL/GenBank/DDBJ whole genome shotgun (WGS) entry which is preliminary data.</text>
</comment>
<keyword evidence="9" id="KW-0995">Kinetochore</keyword>
<dbReference type="GO" id="GO:0031262">
    <property type="term" value="C:Ndc80 complex"/>
    <property type="evidence" value="ECO:0007669"/>
    <property type="project" value="InterPro"/>
</dbReference>
<dbReference type="PANTHER" id="PTHR10643:SF2">
    <property type="entry name" value="KINETOCHORE PROTEIN NDC80 HOMOLOG"/>
    <property type="match status" value="1"/>
</dbReference>
<dbReference type="Pfam" id="PF03801">
    <property type="entry name" value="Ndc80_HEC"/>
    <property type="match status" value="1"/>
</dbReference>
<dbReference type="InterPro" id="IPR055260">
    <property type="entry name" value="Ndc80_CH"/>
</dbReference>
<dbReference type="AlphaFoldDB" id="A0A1Z5TQ77"/>
<dbReference type="FunFam" id="1.10.418.30:FF:000001">
    <property type="entry name" value="Probable kinetochore protein ndc80"/>
    <property type="match status" value="1"/>
</dbReference>
<evidence type="ECO:0000256" key="1">
    <source>
        <dbReference type="ARBA" id="ARBA00002772"/>
    </source>
</evidence>
<dbReference type="InterPro" id="IPR038273">
    <property type="entry name" value="Ndc80_sf"/>
</dbReference>
<dbReference type="PANTHER" id="PTHR10643">
    <property type="entry name" value="KINETOCHORE PROTEIN NDC80"/>
    <property type="match status" value="1"/>
</dbReference>
<protein>
    <recommendedName>
        <fullName evidence="5">Probable kinetochore protein NDC80</fullName>
    </recommendedName>
    <alternativeName>
        <fullName evidence="14">Probable kinetochore protein ndc80</fullName>
    </alternativeName>
</protein>
<dbReference type="GO" id="GO:0005634">
    <property type="term" value="C:nucleus"/>
    <property type="evidence" value="ECO:0007669"/>
    <property type="project" value="UniProtKB-SubCell"/>
</dbReference>
<feature type="region of interest" description="Disordered" evidence="16">
    <location>
        <begin position="739"/>
        <end position="811"/>
    </location>
</feature>
<evidence type="ECO:0000256" key="13">
    <source>
        <dbReference type="ARBA" id="ARBA00023328"/>
    </source>
</evidence>
<feature type="coiled-coil region" evidence="15">
    <location>
        <begin position="605"/>
        <end position="667"/>
    </location>
</feature>
<organism evidence="19 20">
    <name type="scientific">Hortaea werneckii EXF-2000</name>
    <dbReference type="NCBI Taxonomy" id="1157616"/>
    <lineage>
        <taxon>Eukaryota</taxon>
        <taxon>Fungi</taxon>
        <taxon>Dikarya</taxon>
        <taxon>Ascomycota</taxon>
        <taxon>Pezizomycotina</taxon>
        <taxon>Dothideomycetes</taxon>
        <taxon>Dothideomycetidae</taxon>
        <taxon>Mycosphaerellales</taxon>
        <taxon>Teratosphaeriaceae</taxon>
        <taxon>Hortaea</taxon>
    </lineage>
</organism>
<accession>A0A1Z5TQ77</accession>
<evidence type="ECO:0000256" key="5">
    <source>
        <dbReference type="ARBA" id="ARBA00016554"/>
    </source>
</evidence>
<feature type="compositionally biased region" description="Low complexity" evidence="16">
    <location>
        <begin position="546"/>
        <end position="579"/>
    </location>
</feature>
<reference evidence="19 20" key="1">
    <citation type="submission" date="2017-01" db="EMBL/GenBank/DDBJ databases">
        <title>The recent genome duplication of the halophilic yeast Hortaea werneckii: insights from long-read sequencing.</title>
        <authorList>
            <person name="Sinha S."/>
            <person name="Flibotte S."/>
            <person name="Neira M."/>
            <person name="Lenassi M."/>
            <person name="Gostincar C."/>
            <person name="Stajich J.E."/>
            <person name="Nislow C.E."/>
        </authorList>
    </citation>
    <scope>NUCLEOTIDE SEQUENCE [LARGE SCALE GENOMIC DNA]</scope>
    <source>
        <strain evidence="19 20">EXF-2000</strain>
    </source>
</reference>
<evidence type="ECO:0000259" key="17">
    <source>
        <dbReference type="Pfam" id="PF03801"/>
    </source>
</evidence>
<comment type="function">
    <text evidence="1">Acts as a component of the essential kinetochore-associated NDC80 complex, which is required for chromosome segregation and spindle checkpoint activity.</text>
</comment>
<feature type="compositionally biased region" description="Polar residues" evidence="16">
    <location>
        <begin position="528"/>
        <end position="545"/>
    </location>
</feature>
<evidence type="ECO:0000256" key="15">
    <source>
        <dbReference type="SAM" id="Coils"/>
    </source>
</evidence>
<dbReference type="VEuPathDB" id="FungiDB:BTJ68_02053"/>
<evidence type="ECO:0000256" key="6">
    <source>
        <dbReference type="ARBA" id="ARBA00022454"/>
    </source>
</evidence>
<dbReference type="FunCoup" id="A0A1Z5TQ77">
    <property type="interactions" value="458"/>
</dbReference>
<keyword evidence="13" id="KW-0137">Centromere</keyword>
<keyword evidence="8" id="KW-0498">Mitosis</keyword>
<evidence type="ECO:0000256" key="4">
    <source>
        <dbReference type="ARBA" id="ARBA00007050"/>
    </source>
</evidence>
<feature type="coiled-coil region" evidence="15">
    <location>
        <begin position="340"/>
        <end position="374"/>
    </location>
</feature>
<dbReference type="EMBL" id="MUNK01000013">
    <property type="protein sequence ID" value="OTA38166.1"/>
    <property type="molecule type" value="Genomic_DNA"/>
</dbReference>
<evidence type="ECO:0000256" key="9">
    <source>
        <dbReference type="ARBA" id="ARBA00022838"/>
    </source>
</evidence>
<keyword evidence="10 15" id="KW-0175">Coiled coil</keyword>
<evidence type="ECO:0000256" key="7">
    <source>
        <dbReference type="ARBA" id="ARBA00022618"/>
    </source>
</evidence>